<dbReference type="GO" id="GO:0005634">
    <property type="term" value="C:nucleus"/>
    <property type="evidence" value="ECO:0007669"/>
    <property type="project" value="UniProtKB-SubCell"/>
</dbReference>
<gene>
    <name evidence="14" type="primary">hoxd12x</name>
</gene>
<dbReference type="PRINTS" id="PR00024">
    <property type="entry name" value="HOMEOBOX"/>
</dbReference>
<dbReference type="EMBL" id="KM102157">
    <property type="protein sequence ID" value="AIM47921.1"/>
    <property type="molecule type" value="Genomic_DNA"/>
</dbReference>
<dbReference type="InterPro" id="IPR017970">
    <property type="entry name" value="Homeobox_CS"/>
</dbReference>
<dbReference type="GO" id="GO:0000981">
    <property type="term" value="F:DNA-binding transcription factor activity, RNA polymerase II-specific"/>
    <property type="evidence" value="ECO:0007669"/>
    <property type="project" value="InterPro"/>
</dbReference>
<dbReference type="GO" id="GO:1990837">
    <property type="term" value="F:sequence-specific double-stranded DNA binding"/>
    <property type="evidence" value="ECO:0007669"/>
    <property type="project" value="TreeGrafter"/>
</dbReference>
<feature type="domain" description="Homeobox" evidence="13">
    <location>
        <begin position="146"/>
        <end position="206"/>
    </location>
</feature>
<keyword evidence="6 10" id="KW-0238">DNA-binding</keyword>
<dbReference type="PANTHER" id="PTHR46440">
    <property type="entry name" value="HOMEOBOX PROTEIN HOX-D12-RELATED"/>
    <property type="match status" value="1"/>
</dbReference>
<comment type="function">
    <text evidence="1">Sequence-specific transcription factor which is part of a developmental regulatory system that provides cells with specific positional identities on the anterior-posterior axis.</text>
</comment>
<evidence type="ECO:0000256" key="11">
    <source>
        <dbReference type="RuleBase" id="RU000682"/>
    </source>
</evidence>
<dbReference type="Pfam" id="PF00046">
    <property type="entry name" value="Homeodomain"/>
    <property type="match status" value="1"/>
</dbReference>
<protein>
    <submittedName>
        <fullName evidence="14">HOXD12x</fullName>
    </submittedName>
</protein>
<dbReference type="AlphaFoldDB" id="A0A088FSD6"/>
<dbReference type="InterPro" id="IPR001356">
    <property type="entry name" value="HD"/>
</dbReference>
<dbReference type="InterPro" id="IPR009057">
    <property type="entry name" value="Homeodomain-like_sf"/>
</dbReference>
<evidence type="ECO:0000259" key="13">
    <source>
        <dbReference type="PROSITE" id="PS50071"/>
    </source>
</evidence>
<dbReference type="SUPFAM" id="SSF46689">
    <property type="entry name" value="Homeodomain-like"/>
    <property type="match status" value="1"/>
</dbReference>
<reference evidence="14" key="1">
    <citation type="journal article" date="2014" name="Mol. Biol. Evol.">
        <title>Enigmatic Orthology Relationships between Hox Clusters of the African Butterfly Fish and Other Teleosts Following Ancient Whole-Genome Duplication.</title>
        <authorList>
            <person name="Martin K.J."/>
            <person name="Holland P.W."/>
        </authorList>
    </citation>
    <scope>NUCLEOTIDE SEQUENCE</scope>
</reference>
<feature type="DNA-binding region" description="Homeobox" evidence="10">
    <location>
        <begin position="148"/>
        <end position="207"/>
    </location>
</feature>
<feature type="region of interest" description="Disordered" evidence="12">
    <location>
        <begin position="60"/>
        <end position="154"/>
    </location>
</feature>
<keyword evidence="8" id="KW-0804">Transcription</keyword>
<dbReference type="PROSITE" id="PS50071">
    <property type="entry name" value="HOMEOBOX_2"/>
    <property type="match status" value="1"/>
</dbReference>
<keyword evidence="9 10" id="KW-0539">Nucleus</keyword>
<comment type="subcellular location">
    <subcellularLocation>
        <location evidence="2 10 11">Nucleus</location>
    </subcellularLocation>
</comment>
<feature type="compositionally biased region" description="Polar residues" evidence="12">
    <location>
        <begin position="118"/>
        <end position="146"/>
    </location>
</feature>
<evidence type="ECO:0000256" key="7">
    <source>
        <dbReference type="ARBA" id="ARBA00023155"/>
    </source>
</evidence>
<name>A0A088FSD6_PANBU</name>
<feature type="compositionally biased region" description="Polar residues" evidence="12">
    <location>
        <begin position="94"/>
        <end position="108"/>
    </location>
</feature>
<dbReference type="PROSITE" id="PS00027">
    <property type="entry name" value="HOMEOBOX_1"/>
    <property type="match status" value="1"/>
</dbReference>
<keyword evidence="4" id="KW-0217">Developmental protein</keyword>
<dbReference type="InterPro" id="IPR020479">
    <property type="entry name" value="HD_metazoa"/>
</dbReference>
<organism evidence="14">
    <name type="scientific">Pantodon buchholzi</name>
    <name type="common">Freshwater butterflyfish</name>
    <dbReference type="NCBI Taxonomy" id="8276"/>
    <lineage>
        <taxon>Eukaryota</taxon>
        <taxon>Metazoa</taxon>
        <taxon>Chordata</taxon>
        <taxon>Craniata</taxon>
        <taxon>Vertebrata</taxon>
        <taxon>Euteleostomi</taxon>
        <taxon>Actinopterygii</taxon>
        <taxon>Neopterygii</taxon>
        <taxon>Teleostei</taxon>
        <taxon>Osteoglossocephala</taxon>
        <taxon>Osteoglossomorpha</taxon>
        <taxon>Osteoglossiformes</taxon>
        <taxon>Pantodontidae</taxon>
        <taxon>Pantodon</taxon>
    </lineage>
</organism>
<evidence type="ECO:0000256" key="12">
    <source>
        <dbReference type="SAM" id="MobiDB-lite"/>
    </source>
</evidence>
<dbReference type="SMART" id="SM00389">
    <property type="entry name" value="HOX"/>
    <property type="match status" value="1"/>
</dbReference>
<evidence type="ECO:0000256" key="10">
    <source>
        <dbReference type="PROSITE-ProRule" id="PRU00108"/>
    </source>
</evidence>
<accession>A0A088FSD6</accession>
<evidence type="ECO:0000256" key="6">
    <source>
        <dbReference type="ARBA" id="ARBA00023125"/>
    </source>
</evidence>
<feature type="compositionally biased region" description="Basic and acidic residues" evidence="12">
    <location>
        <begin position="65"/>
        <end position="78"/>
    </location>
</feature>
<keyword evidence="7 10" id="KW-0371">Homeobox</keyword>
<evidence type="ECO:0000256" key="4">
    <source>
        <dbReference type="ARBA" id="ARBA00022473"/>
    </source>
</evidence>
<dbReference type="CDD" id="cd00086">
    <property type="entry name" value="homeodomain"/>
    <property type="match status" value="1"/>
</dbReference>
<sequence>MCERSLLSSGYVSSLLSFPAPDFYFPSVRPCALPWTSPGSCASPPQQQGRYPQAFVSAHRGVRSRGPEGDSCHRECNHRAAGQGGSRSPRLPGENSSACPTDVPTSPHAQLRCGGQSGESHGTMQCNPCPTASLSQGSPWCPSSQMRPRKKRKPYAKQQLAELESEFMVNEFINRQRRRELSVRLHLSDQQVKIWFQNRRMKKKRLMMREHAFALY</sequence>
<evidence type="ECO:0000256" key="8">
    <source>
        <dbReference type="ARBA" id="ARBA00023163"/>
    </source>
</evidence>
<keyword evidence="5" id="KW-0805">Transcription regulation</keyword>
<evidence type="ECO:0000256" key="9">
    <source>
        <dbReference type="ARBA" id="ARBA00023242"/>
    </source>
</evidence>
<evidence type="ECO:0000256" key="2">
    <source>
        <dbReference type="ARBA" id="ARBA00004123"/>
    </source>
</evidence>
<evidence type="ECO:0000256" key="3">
    <source>
        <dbReference type="ARBA" id="ARBA00006317"/>
    </source>
</evidence>
<evidence type="ECO:0000313" key="14">
    <source>
        <dbReference type="EMBL" id="AIM47921.1"/>
    </source>
</evidence>
<evidence type="ECO:0000256" key="1">
    <source>
        <dbReference type="ARBA" id="ARBA00003263"/>
    </source>
</evidence>
<evidence type="ECO:0000256" key="5">
    <source>
        <dbReference type="ARBA" id="ARBA00023015"/>
    </source>
</evidence>
<dbReference type="Gene3D" id="1.10.10.60">
    <property type="entry name" value="Homeodomain-like"/>
    <property type="match status" value="1"/>
</dbReference>
<proteinExistence type="inferred from homology"/>
<comment type="similarity">
    <text evidence="3">Belongs to the Abd-B homeobox family.</text>
</comment>